<evidence type="ECO:0000313" key="2">
    <source>
        <dbReference type="Proteomes" id="UP000324222"/>
    </source>
</evidence>
<keyword evidence="2" id="KW-1185">Reference proteome</keyword>
<reference evidence="1 2" key="1">
    <citation type="submission" date="2019-05" db="EMBL/GenBank/DDBJ databases">
        <title>Another draft genome of Portunus trituberculatus and its Hox gene families provides insights of decapod evolution.</title>
        <authorList>
            <person name="Jeong J.-H."/>
            <person name="Song I."/>
            <person name="Kim S."/>
            <person name="Choi T."/>
            <person name="Kim D."/>
            <person name="Ryu S."/>
            <person name="Kim W."/>
        </authorList>
    </citation>
    <scope>NUCLEOTIDE SEQUENCE [LARGE SCALE GENOMIC DNA]</scope>
    <source>
        <tissue evidence="1">Muscle</tissue>
    </source>
</reference>
<comment type="caution">
    <text evidence="1">The sequence shown here is derived from an EMBL/GenBank/DDBJ whole genome shotgun (WGS) entry which is preliminary data.</text>
</comment>
<dbReference type="Proteomes" id="UP000324222">
    <property type="component" value="Unassembled WGS sequence"/>
</dbReference>
<protein>
    <submittedName>
        <fullName evidence="1">Uncharacterized protein</fullName>
    </submittedName>
</protein>
<name>A0A5B7DS03_PORTR</name>
<organism evidence="1 2">
    <name type="scientific">Portunus trituberculatus</name>
    <name type="common">Swimming crab</name>
    <name type="synonym">Neptunus trituberculatus</name>
    <dbReference type="NCBI Taxonomy" id="210409"/>
    <lineage>
        <taxon>Eukaryota</taxon>
        <taxon>Metazoa</taxon>
        <taxon>Ecdysozoa</taxon>
        <taxon>Arthropoda</taxon>
        <taxon>Crustacea</taxon>
        <taxon>Multicrustacea</taxon>
        <taxon>Malacostraca</taxon>
        <taxon>Eumalacostraca</taxon>
        <taxon>Eucarida</taxon>
        <taxon>Decapoda</taxon>
        <taxon>Pleocyemata</taxon>
        <taxon>Brachyura</taxon>
        <taxon>Eubrachyura</taxon>
        <taxon>Portunoidea</taxon>
        <taxon>Portunidae</taxon>
        <taxon>Portuninae</taxon>
        <taxon>Portunus</taxon>
    </lineage>
</organism>
<sequence length="115" mass="13018">MPLPHQRQPFSSVTEPFLGGNQHRKRYTVTTQLILLQLVPIAVLFLTSTNTQVKTVNHHLQSGTCCRVIHARPDPMRSFFPTCPPAIIQLLLEELVSITGYRKKIIEDKRSCGVL</sequence>
<proteinExistence type="predicted"/>
<accession>A0A5B7DS03</accession>
<evidence type="ECO:0000313" key="1">
    <source>
        <dbReference type="EMBL" id="MPC23834.1"/>
    </source>
</evidence>
<dbReference type="EMBL" id="VSRR010001258">
    <property type="protein sequence ID" value="MPC23834.1"/>
    <property type="molecule type" value="Genomic_DNA"/>
</dbReference>
<gene>
    <name evidence="1" type="ORF">E2C01_016901</name>
</gene>
<dbReference type="AlphaFoldDB" id="A0A5B7DS03"/>